<evidence type="ECO:0000256" key="4">
    <source>
        <dbReference type="PROSITE-ProRule" id="PRU01024"/>
    </source>
</evidence>
<feature type="domain" description="TRAM" evidence="6">
    <location>
        <begin position="3"/>
        <end position="61"/>
    </location>
</feature>
<feature type="active site" evidence="5">
    <location>
        <position position="410"/>
    </location>
</feature>
<dbReference type="FunFam" id="2.40.50.1070:FF:000003">
    <property type="entry name" value="23S rRNA (Uracil-5-)-methyltransferase RumA"/>
    <property type="match status" value="1"/>
</dbReference>
<evidence type="ECO:0000256" key="3">
    <source>
        <dbReference type="ARBA" id="ARBA00022691"/>
    </source>
</evidence>
<organism evidence="7 8">
    <name type="scientific">Vagococcus elongatus</name>
    <dbReference type="NCBI Taxonomy" id="180344"/>
    <lineage>
        <taxon>Bacteria</taxon>
        <taxon>Bacillati</taxon>
        <taxon>Bacillota</taxon>
        <taxon>Bacilli</taxon>
        <taxon>Lactobacillales</taxon>
        <taxon>Enterococcaceae</taxon>
        <taxon>Vagococcus</taxon>
    </lineage>
</organism>
<feature type="binding site" evidence="4">
    <location>
        <position position="383"/>
    </location>
    <ligand>
        <name>S-adenosyl-L-methionine</name>
        <dbReference type="ChEBI" id="CHEBI:59789"/>
    </ligand>
</feature>
<dbReference type="PANTHER" id="PTHR11061:SF30">
    <property type="entry name" value="TRNA (URACIL(54)-C(5))-METHYLTRANSFERASE"/>
    <property type="match status" value="1"/>
</dbReference>
<dbReference type="InterPro" id="IPR030391">
    <property type="entry name" value="MeTrfase_TrmA_CS"/>
</dbReference>
<comment type="similarity">
    <text evidence="4">Belongs to the class I-like SAM-binding methyltransferase superfamily. RNA M5U methyltransferase family.</text>
</comment>
<dbReference type="InterPro" id="IPR002792">
    <property type="entry name" value="TRAM_dom"/>
</dbReference>
<evidence type="ECO:0000256" key="1">
    <source>
        <dbReference type="ARBA" id="ARBA00022603"/>
    </source>
</evidence>
<accession>A0A430AQW8</accession>
<dbReference type="InterPro" id="IPR030390">
    <property type="entry name" value="MeTrfase_TrmA_AS"/>
</dbReference>
<keyword evidence="1 4" id="KW-0489">Methyltransferase</keyword>
<sequence>MYPVKKNDQVIADIVDLTHEGLGVAKIEGYPIFVENALPTEKVNIHILKTGKKFGFGKVISYLEKSAVRNEDLKQELIRTGIAPLQHMTYEAQLTFKREQVVNVLEKIAKMTDVEVAPTLGMAEPYRYRNKAQIPVRRVDGELSTGFYRKNSHDLVPIEDFYIQHKEIDDAIIAVRDILRRFKVKPYNEEDHTGLIRHIIVRRGFYTEEMMIVLVTRVAKIFQVEKIVEAIAAELPHVVSIMQNINGEKTNVILGKETRNLFGKEFITDQLLGNQYQISAGSFFQVNTEQAEKLYQTAIDFADLKSSDIVIDAYCGIGTIGLSLANKVKHVYGMEIVPQAVKDARTNQQINYIENATFEVGAAEKLLPKWQAEGVSADVLIVDPPRKGLAESFIETSAEMSPDKIVYVSCNPASFARDVKRYEEHGYRLAKVQPVDMFPQTNHVETIVLLQRADT</sequence>
<dbReference type="SUPFAM" id="SSF50249">
    <property type="entry name" value="Nucleic acid-binding proteins"/>
    <property type="match status" value="1"/>
</dbReference>
<proteinExistence type="inferred from homology"/>
<dbReference type="Proteomes" id="UP000287605">
    <property type="component" value="Unassembled WGS sequence"/>
</dbReference>
<dbReference type="OrthoDB" id="9804590at2"/>
<evidence type="ECO:0000256" key="2">
    <source>
        <dbReference type="ARBA" id="ARBA00022679"/>
    </source>
</evidence>
<dbReference type="Pfam" id="PF01938">
    <property type="entry name" value="TRAM"/>
    <property type="match status" value="1"/>
</dbReference>
<reference evidence="7 8" key="1">
    <citation type="submission" date="2017-05" db="EMBL/GenBank/DDBJ databases">
        <title>Vagococcus spp. assemblies.</title>
        <authorList>
            <person name="Gulvik C.A."/>
        </authorList>
    </citation>
    <scope>NUCLEOTIDE SEQUENCE [LARGE SCALE GENOMIC DNA]</scope>
    <source>
        <strain evidence="7 8">CCUG 51432</strain>
    </source>
</reference>
<dbReference type="AlphaFoldDB" id="A0A430AQW8"/>
<dbReference type="PROSITE" id="PS51687">
    <property type="entry name" value="SAM_MT_RNA_M5U"/>
    <property type="match status" value="1"/>
</dbReference>
<dbReference type="PROSITE" id="PS01231">
    <property type="entry name" value="TRMA_2"/>
    <property type="match status" value="1"/>
</dbReference>
<evidence type="ECO:0000256" key="5">
    <source>
        <dbReference type="PROSITE-ProRule" id="PRU10015"/>
    </source>
</evidence>
<dbReference type="EMBL" id="NGKA01000014">
    <property type="protein sequence ID" value="RSU10522.1"/>
    <property type="molecule type" value="Genomic_DNA"/>
</dbReference>
<evidence type="ECO:0000259" key="6">
    <source>
        <dbReference type="PROSITE" id="PS50926"/>
    </source>
</evidence>
<gene>
    <name evidence="7" type="ORF">CBF29_09525</name>
</gene>
<protein>
    <submittedName>
        <fullName evidence="7">23S rRNA (Uracil(1939)-C(5))-methyltransferase RlmD</fullName>
    </submittedName>
</protein>
<evidence type="ECO:0000313" key="7">
    <source>
        <dbReference type="EMBL" id="RSU10522.1"/>
    </source>
</evidence>
<dbReference type="Gene3D" id="2.40.50.140">
    <property type="entry name" value="Nucleic acid-binding proteins"/>
    <property type="match status" value="1"/>
</dbReference>
<dbReference type="CDD" id="cd02440">
    <property type="entry name" value="AdoMet_MTases"/>
    <property type="match status" value="1"/>
</dbReference>
<dbReference type="PANTHER" id="PTHR11061">
    <property type="entry name" value="RNA M5U METHYLTRANSFERASE"/>
    <property type="match status" value="1"/>
</dbReference>
<dbReference type="FunFam" id="3.40.50.150:FF:000009">
    <property type="entry name" value="23S rRNA (Uracil(1939)-C(5))-methyltransferase RlmD"/>
    <property type="match status" value="1"/>
</dbReference>
<feature type="binding site" evidence="4">
    <location>
        <position position="314"/>
    </location>
    <ligand>
        <name>S-adenosyl-L-methionine</name>
        <dbReference type="ChEBI" id="CHEBI:59789"/>
    </ligand>
</feature>
<dbReference type="Gene3D" id="3.40.50.150">
    <property type="entry name" value="Vaccinia Virus protein VP39"/>
    <property type="match status" value="1"/>
</dbReference>
<dbReference type="PROSITE" id="PS50926">
    <property type="entry name" value="TRAM"/>
    <property type="match status" value="1"/>
</dbReference>
<dbReference type="Pfam" id="PF05958">
    <property type="entry name" value="tRNA_U5-meth_tr"/>
    <property type="match status" value="1"/>
</dbReference>
<name>A0A430AQW8_9ENTE</name>
<dbReference type="SUPFAM" id="SSF53335">
    <property type="entry name" value="S-adenosyl-L-methionine-dependent methyltransferases"/>
    <property type="match status" value="1"/>
</dbReference>
<feature type="active site" description="Nucleophile" evidence="4">
    <location>
        <position position="410"/>
    </location>
</feature>
<dbReference type="InterPro" id="IPR029063">
    <property type="entry name" value="SAM-dependent_MTases_sf"/>
</dbReference>
<keyword evidence="3 4" id="KW-0949">S-adenosyl-L-methionine</keyword>
<keyword evidence="2 4" id="KW-0808">Transferase</keyword>
<dbReference type="InterPro" id="IPR012340">
    <property type="entry name" value="NA-bd_OB-fold"/>
</dbReference>
<evidence type="ECO:0000313" key="8">
    <source>
        <dbReference type="Proteomes" id="UP000287605"/>
    </source>
</evidence>
<feature type="binding site" evidence="4">
    <location>
        <position position="285"/>
    </location>
    <ligand>
        <name>S-adenosyl-L-methionine</name>
        <dbReference type="ChEBI" id="CHEBI:59789"/>
    </ligand>
</feature>
<dbReference type="InterPro" id="IPR010280">
    <property type="entry name" value="U5_MeTrfase_fam"/>
</dbReference>
<dbReference type="Gene3D" id="2.40.50.1070">
    <property type="match status" value="1"/>
</dbReference>
<dbReference type="GO" id="GO:0070475">
    <property type="term" value="P:rRNA base methylation"/>
    <property type="evidence" value="ECO:0007669"/>
    <property type="project" value="TreeGrafter"/>
</dbReference>
<comment type="caution">
    <text evidence="7">The sequence shown here is derived from an EMBL/GenBank/DDBJ whole genome shotgun (WGS) entry which is preliminary data.</text>
</comment>
<dbReference type="NCBIfam" id="TIGR00479">
    <property type="entry name" value="rumA"/>
    <property type="match status" value="1"/>
</dbReference>
<dbReference type="PROSITE" id="PS01230">
    <property type="entry name" value="TRMA_1"/>
    <property type="match status" value="1"/>
</dbReference>
<keyword evidence="8" id="KW-1185">Reference proteome</keyword>
<feature type="binding site" evidence="4">
    <location>
        <position position="335"/>
    </location>
    <ligand>
        <name>S-adenosyl-L-methionine</name>
        <dbReference type="ChEBI" id="CHEBI:59789"/>
    </ligand>
</feature>
<dbReference type="GO" id="GO:0070041">
    <property type="term" value="F:rRNA (uridine-C5-)-methyltransferase activity"/>
    <property type="evidence" value="ECO:0007669"/>
    <property type="project" value="TreeGrafter"/>
</dbReference>
<dbReference type="RefSeq" id="WP_126809500.1">
    <property type="nucleotide sequence ID" value="NZ_NGKA01000014.1"/>
</dbReference>